<evidence type="ECO:0000256" key="4">
    <source>
        <dbReference type="ARBA" id="ARBA00022475"/>
    </source>
</evidence>
<reference evidence="10 11" key="1">
    <citation type="journal article" date="2012" name="PLoS ONE">
        <title>Functional divergence in the genus oenococcus as predicted by genome sequencing of the newly-described species, Oenococcus kitaharae.</title>
        <authorList>
            <person name="Borneman A.R."/>
            <person name="McCarthy J.M."/>
            <person name="Chambers P.J."/>
            <person name="Bartowsky E.J."/>
        </authorList>
    </citation>
    <scope>NUCLEOTIDE SEQUENCE [LARGE SCALE GENOMIC DNA]</scope>
    <source>
        <strain evidence="11">DSM17330</strain>
    </source>
</reference>
<gene>
    <name evidence="10" type="ORF">OKIT_1440</name>
</gene>
<dbReference type="Pfam" id="PF12822">
    <property type="entry name" value="ECF_trnsprt"/>
    <property type="match status" value="1"/>
</dbReference>
<dbReference type="AlphaFoldDB" id="G9WH34"/>
<keyword evidence="11" id="KW-1185">Reference proteome</keyword>
<feature type="transmembrane region" description="Helical" evidence="9">
    <location>
        <begin position="49"/>
        <end position="70"/>
    </location>
</feature>
<dbReference type="STRING" id="336988.NT96_00850"/>
<comment type="subcellular location">
    <subcellularLocation>
        <location evidence="1">Cell membrane</location>
        <topology evidence="1">Multi-pass membrane protein</topology>
    </subcellularLocation>
</comment>
<evidence type="ECO:0000256" key="9">
    <source>
        <dbReference type="SAM" id="Phobius"/>
    </source>
</evidence>
<dbReference type="GO" id="GO:0005886">
    <property type="term" value="C:plasma membrane"/>
    <property type="evidence" value="ECO:0007669"/>
    <property type="project" value="UniProtKB-SubCell"/>
</dbReference>
<comment type="caution">
    <text evidence="10">The sequence shown here is derived from an EMBL/GenBank/DDBJ whole genome shotgun (WGS) entry which is preliminary data.</text>
</comment>
<dbReference type="EMBL" id="AFVZ01000001">
    <property type="protein sequence ID" value="EHN59523.1"/>
    <property type="molecule type" value="Genomic_DNA"/>
</dbReference>
<dbReference type="PATRIC" id="fig|1045004.4.peg.1415"/>
<feature type="transmembrane region" description="Helical" evidence="9">
    <location>
        <begin position="111"/>
        <end position="138"/>
    </location>
</feature>
<dbReference type="PIRSF" id="PIRSF037778">
    <property type="entry name" value="UCP037778_transp_RibU"/>
    <property type="match status" value="1"/>
</dbReference>
<keyword evidence="7 8" id="KW-0472">Membrane</keyword>
<dbReference type="PANTHER" id="PTHR38438">
    <property type="entry name" value="RIBOFLAVIN TRANSPORTER RIBU"/>
    <property type="match status" value="1"/>
</dbReference>
<accession>G9WH34</accession>
<sequence length="190" mass="21715">MTSNTSNNRSELRKLMITVLFSAASFILMVFPQIPIIPQASFLELELSIIPLLLLSYFVGLKYGLFGLVLRSLLHLILLNKGIATWIGLTTNIAAVLAFMLVFAWLRKRNIWLAIVVATAVLTIVAVLVNIVFAIPLYARFMNFDINKILGFWQYILLMVVPFNIIQGLVWSAIYYPIERFFTKIFKNRL</sequence>
<dbReference type="Proteomes" id="UP000004959">
    <property type="component" value="Chromosome"/>
</dbReference>
<dbReference type="InterPro" id="IPR024529">
    <property type="entry name" value="ECF_trnsprt_substrate-spec"/>
</dbReference>
<dbReference type="HOGENOM" id="CLU_086673_2_1_9"/>
<evidence type="ECO:0000313" key="11">
    <source>
        <dbReference type="Proteomes" id="UP000004959"/>
    </source>
</evidence>
<protein>
    <recommendedName>
        <fullName evidence="8">Riboflavin transporter</fullName>
    </recommendedName>
</protein>
<dbReference type="eggNOG" id="COG3601">
    <property type="taxonomic scope" value="Bacteria"/>
</dbReference>
<dbReference type="InterPro" id="IPR025720">
    <property type="entry name" value="RibU"/>
</dbReference>
<proteinExistence type="inferred from homology"/>
<dbReference type="OrthoDB" id="9809216at2"/>
<evidence type="ECO:0000256" key="8">
    <source>
        <dbReference type="PIRNR" id="PIRNR037778"/>
    </source>
</evidence>
<evidence type="ECO:0000313" key="10">
    <source>
        <dbReference type="EMBL" id="EHN59523.1"/>
    </source>
</evidence>
<dbReference type="GO" id="GO:0032217">
    <property type="term" value="F:riboflavin transmembrane transporter activity"/>
    <property type="evidence" value="ECO:0007669"/>
    <property type="project" value="UniProtKB-UniRule"/>
</dbReference>
<feature type="transmembrane region" description="Helical" evidence="9">
    <location>
        <begin position="82"/>
        <end position="105"/>
    </location>
</feature>
<evidence type="ECO:0000256" key="2">
    <source>
        <dbReference type="ARBA" id="ARBA00005540"/>
    </source>
</evidence>
<comment type="similarity">
    <text evidence="2 8">Belongs to the prokaryotic riboflavin transporter (P-RFT) (TC 2.A.87) family.</text>
</comment>
<dbReference type="Gene3D" id="1.10.1760.20">
    <property type="match status" value="1"/>
</dbReference>
<feature type="transmembrane region" description="Helical" evidence="9">
    <location>
        <begin position="150"/>
        <end position="174"/>
    </location>
</feature>
<evidence type="ECO:0000256" key="5">
    <source>
        <dbReference type="ARBA" id="ARBA00022692"/>
    </source>
</evidence>
<dbReference type="PANTHER" id="PTHR38438:SF1">
    <property type="entry name" value="RIBOFLAVIN TRANSPORTER RIBU"/>
    <property type="match status" value="1"/>
</dbReference>
<dbReference type="RefSeq" id="WP_007746490.1">
    <property type="nucleotide sequence ID" value="NZ_CM001398.1"/>
</dbReference>
<evidence type="ECO:0000256" key="1">
    <source>
        <dbReference type="ARBA" id="ARBA00004651"/>
    </source>
</evidence>
<keyword evidence="6 9" id="KW-1133">Transmembrane helix</keyword>
<feature type="transmembrane region" description="Helical" evidence="9">
    <location>
        <begin position="15"/>
        <end position="37"/>
    </location>
</feature>
<keyword evidence="3 8" id="KW-0813">Transport</keyword>
<comment type="function">
    <text evidence="8">Probably a riboflavin-binding protein that interacts with the energy-coupling factor (ECF) ABC-transporter complex.</text>
</comment>
<evidence type="ECO:0000256" key="3">
    <source>
        <dbReference type="ARBA" id="ARBA00022448"/>
    </source>
</evidence>
<name>G9WH34_9LACO</name>
<keyword evidence="5 9" id="KW-0812">Transmembrane</keyword>
<keyword evidence="4 8" id="KW-1003">Cell membrane</keyword>
<evidence type="ECO:0000256" key="7">
    <source>
        <dbReference type="ARBA" id="ARBA00023136"/>
    </source>
</evidence>
<organism evidence="10 11">
    <name type="scientific">Oenococcus kitaharae DSM 17330</name>
    <dbReference type="NCBI Taxonomy" id="1045004"/>
    <lineage>
        <taxon>Bacteria</taxon>
        <taxon>Bacillati</taxon>
        <taxon>Bacillota</taxon>
        <taxon>Bacilli</taxon>
        <taxon>Lactobacillales</taxon>
        <taxon>Lactobacillaceae</taxon>
        <taxon>Oenococcus</taxon>
    </lineage>
</organism>
<evidence type="ECO:0000256" key="6">
    <source>
        <dbReference type="ARBA" id="ARBA00022989"/>
    </source>
</evidence>